<keyword evidence="6" id="KW-1185">Reference proteome</keyword>
<gene>
    <name evidence="5" type="primary">HSP70-3</name>
    <name evidence="5" type="ORF">QJS10_CPA06g01034</name>
</gene>
<sequence length="103" mass="11079">MGHVLGPELDMGWAGSGSDKRKAGSSDLPKSMTGKREGPTIGIDLGTTYSCIGVWQRDRMEIITNDQGNRTTPLYVAFTDTERLIGDAAKNKVAMNSINTVFG</sequence>
<dbReference type="PRINTS" id="PR00301">
    <property type="entry name" value="HEATSHOCK70"/>
</dbReference>
<evidence type="ECO:0000256" key="4">
    <source>
        <dbReference type="SAM" id="MobiDB-lite"/>
    </source>
</evidence>
<proteinExistence type="inferred from homology"/>
<dbReference type="Pfam" id="PF00012">
    <property type="entry name" value="HSP70"/>
    <property type="match status" value="1"/>
</dbReference>
<reference evidence="5" key="1">
    <citation type="journal article" date="2023" name="Nat. Commun.">
        <title>Diploid and tetraploid genomes of Acorus and the evolution of monocots.</title>
        <authorList>
            <person name="Ma L."/>
            <person name="Liu K.W."/>
            <person name="Li Z."/>
            <person name="Hsiao Y.Y."/>
            <person name="Qi Y."/>
            <person name="Fu T."/>
            <person name="Tang G.D."/>
            <person name="Zhang D."/>
            <person name="Sun W.H."/>
            <person name="Liu D.K."/>
            <person name="Li Y."/>
            <person name="Chen G.Z."/>
            <person name="Liu X.D."/>
            <person name="Liao X.Y."/>
            <person name="Jiang Y.T."/>
            <person name="Yu X."/>
            <person name="Hao Y."/>
            <person name="Huang J."/>
            <person name="Zhao X.W."/>
            <person name="Ke S."/>
            <person name="Chen Y.Y."/>
            <person name="Wu W.L."/>
            <person name="Hsu J.L."/>
            <person name="Lin Y.F."/>
            <person name="Huang M.D."/>
            <person name="Li C.Y."/>
            <person name="Huang L."/>
            <person name="Wang Z.W."/>
            <person name="Zhao X."/>
            <person name="Zhong W.Y."/>
            <person name="Peng D.H."/>
            <person name="Ahmad S."/>
            <person name="Lan S."/>
            <person name="Zhang J.S."/>
            <person name="Tsai W.C."/>
            <person name="Van de Peer Y."/>
            <person name="Liu Z.J."/>
        </authorList>
    </citation>
    <scope>NUCLEOTIDE SEQUENCE</scope>
    <source>
        <strain evidence="5">CP</strain>
    </source>
</reference>
<dbReference type="SUPFAM" id="SSF53067">
    <property type="entry name" value="Actin-like ATPase domain"/>
    <property type="match status" value="1"/>
</dbReference>
<dbReference type="PANTHER" id="PTHR19375">
    <property type="entry name" value="HEAT SHOCK PROTEIN 70KDA"/>
    <property type="match status" value="1"/>
</dbReference>
<evidence type="ECO:0000256" key="1">
    <source>
        <dbReference type="ARBA" id="ARBA00007381"/>
    </source>
</evidence>
<keyword evidence="3" id="KW-0067">ATP-binding</keyword>
<comment type="similarity">
    <text evidence="1">Belongs to the heat shock protein 70 family.</text>
</comment>
<keyword evidence="5" id="KW-0346">Stress response</keyword>
<dbReference type="EMBL" id="JAUJYO010000006">
    <property type="protein sequence ID" value="KAK1314865.1"/>
    <property type="molecule type" value="Genomic_DNA"/>
</dbReference>
<dbReference type="InterPro" id="IPR013126">
    <property type="entry name" value="Hsp_70_fam"/>
</dbReference>
<dbReference type="InterPro" id="IPR043129">
    <property type="entry name" value="ATPase_NBD"/>
</dbReference>
<evidence type="ECO:0000313" key="5">
    <source>
        <dbReference type="EMBL" id="KAK1314865.1"/>
    </source>
</evidence>
<dbReference type="PROSITE" id="PS00297">
    <property type="entry name" value="HSP70_1"/>
    <property type="match status" value="1"/>
</dbReference>
<reference evidence="5" key="2">
    <citation type="submission" date="2023-06" db="EMBL/GenBank/DDBJ databases">
        <authorList>
            <person name="Ma L."/>
            <person name="Liu K.-W."/>
            <person name="Li Z."/>
            <person name="Hsiao Y.-Y."/>
            <person name="Qi Y."/>
            <person name="Fu T."/>
            <person name="Tang G."/>
            <person name="Zhang D."/>
            <person name="Sun W.-H."/>
            <person name="Liu D.-K."/>
            <person name="Li Y."/>
            <person name="Chen G.-Z."/>
            <person name="Liu X.-D."/>
            <person name="Liao X.-Y."/>
            <person name="Jiang Y.-T."/>
            <person name="Yu X."/>
            <person name="Hao Y."/>
            <person name="Huang J."/>
            <person name="Zhao X.-W."/>
            <person name="Ke S."/>
            <person name="Chen Y.-Y."/>
            <person name="Wu W.-L."/>
            <person name="Hsu J.-L."/>
            <person name="Lin Y.-F."/>
            <person name="Huang M.-D."/>
            <person name="Li C.-Y."/>
            <person name="Huang L."/>
            <person name="Wang Z.-W."/>
            <person name="Zhao X."/>
            <person name="Zhong W.-Y."/>
            <person name="Peng D.-H."/>
            <person name="Ahmad S."/>
            <person name="Lan S."/>
            <person name="Zhang J.-S."/>
            <person name="Tsai W.-C."/>
            <person name="Van De Peer Y."/>
            <person name="Liu Z.-J."/>
        </authorList>
    </citation>
    <scope>NUCLEOTIDE SEQUENCE</scope>
    <source>
        <strain evidence="5">CP</strain>
        <tissue evidence="5">Leaves</tissue>
    </source>
</reference>
<dbReference type="GO" id="GO:0005524">
    <property type="term" value="F:ATP binding"/>
    <property type="evidence" value="ECO:0007669"/>
    <property type="project" value="UniProtKB-KW"/>
</dbReference>
<organism evidence="5 6">
    <name type="scientific">Acorus calamus</name>
    <name type="common">Sweet flag</name>
    <dbReference type="NCBI Taxonomy" id="4465"/>
    <lineage>
        <taxon>Eukaryota</taxon>
        <taxon>Viridiplantae</taxon>
        <taxon>Streptophyta</taxon>
        <taxon>Embryophyta</taxon>
        <taxon>Tracheophyta</taxon>
        <taxon>Spermatophyta</taxon>
        <taxon>Magnoliopsida</taxon>
        <taxon>Liliopsida</taxon>
        <taxon>Acoraceae</taxon>
        <taxon>Acorus</taxon>
    </lineage>
</organism>
<comment type="caution">
    <text evidence="5">The sequence shown here is derived from an EMBL/GenBank/DDBJ whole genome shotgun (WGS) entry which is preliminary data.</text>
</comment>
<dbReference type="FunFam" id="3.30.420.40:FF:000028">
    <property type="entry name" value="heat shock 70 kDa protein-like"/>
    <property type="match status" value="1"/>
</dbReference>
<dbReference type="InterPro" id="IPR018181">
    <property type="entry name" value="Heat_shock_70_CS"/>
</dbReference>
<evidence type="ECO:0000256" key="2">
    <source>
        <dbReference type="ARBA" id="ARBA00022741"/>
    </source>
</evidence>
<keyword evidence="2" id="KW-0547">Nucleotide-binding</keyword>
<dbReference type="GO" id="GO:0140662">
    <property type="term" value="F:ATP-dependent protein folding chaperone"/>
    <property type="evidence" value="ECO:0007669"/>
    <property type="project" value="InterPro"/>
</dbReference>
<protein>
    <submittedName>
        <fullName evidence="5">Heat shock 70 kDa protein 3</fullName>
    </submittedName>
</protein>
<name>A0AAV9EPU7_ACOCL</name>
<evidence type="ECO:0000313" key="6">
    <source>
        <dbReference type="Proteomes" id="UP001180020"/>
    </source>
</evidence>
<evidence type="ECO:0000256" key="3">
    <source>
        <dbReference type="ARBA" id="ARBA00022840"/>
    </source>
</evidence>
<feature type="region of interest" description="Disordered" evidence="4">
    <location>
        <begin position="1"/>
        <end position="39"/>
    </location>
</feature>
<dbReference type="Proteomes" id="UP001180020">
    <property type="component" value="Unassembled WGS sequence"/>
</dbReference>
<dbReference type="AlphaFoldDB" id="A0AAV9EPU7"/>
<dbReference type="Gene3D" id="3.30.420.40">
    <property type="match status" value="1"/>
</dbReference>
<accession>A0AAV9EPU7</accession>